<dbReference type="RefSeq" id="WP_179745650.1">
    <property type="nucleotide sequence ID" value="NZ_JACCAS010000002.1"/>
</dbReference>
<organism evidence="3 4">
    <name type="scientific">Paraburkholderia bryophila</name>
    <dbReference type="NCBI Taxonomy" id="420952"/>
    <lineage>
        <taxon>Bacteria</taxon>
        <taxon>Pseudomonadati</taxon>
        <taxon>Pseudomonadota</taxon>
        <taxon>Betaproteobacteria</taxon>
        <taxon>Burkholderiales</taxon>
        <taxon>Burkholderiaceae</taxon>
        <taxon>Paraburkholderia</taxon>
    </lineage>
</organism>
<keyword evidence="4" id="KW-1185">Reference proteome</keyword>
<proteinExistence type="predicted"/>
<evidence type="ECO:0000313" key="4">
    <source>
        <dbReference type="Proteomes" id="UP000540929"/>
    </source>
</evidence>
<keyword evidence="1" id="KW-0812">Transmembrane</keyword>
<evidence type="ECO:0000259" key="2">
    <source>
        <dbReference type="Pfam" id="PF01757"/>
    </source>
</evidence>
<evidence type="ECO:0000256" key="1">
    <source>
        <dbReference type="SAM" id="Phobius"/>
    </source>
</evidence>
<name>A0A7Z0BA11_9BURK</name>
<keyword evidence="1" id="KW-1133">Transmembrane helix</keyword>
<feature type="transmembrane region" description="Helical" evidence="1">
    <location>
        <begin position="98"/>
        <end position="118"/>
    </location>
</feature>
<feature type="transmembrane region" description="Helical" evidence="1">
    <location>
        <begin position="57"/>
        <end position="78"/>
    </location>
</feature>
<sequence length="242" mass="26950">MSTRARTDLLSAGRETTNAGRYSFIDVLRACAASVVLFQHGGEGAGWFSPDVGFGPWINFGQVGVLTFFLVSGFVIPLSLERAGSIKTFWKHRLFRIYPLYVAVLAYEIFAYFCGYGSSATSSVKNWPFFLTSHLLLVQEYIRQPHFVGQSWTLSLEFAWYGLLSLALLTKLNKKSILITAVAIIGLLSLSTLSLTMHVRIPIGRFGIMASCVAGLLFYRLHNKELQPRVSGAYLYCCCCRS</sequence>
<reference evidence="3 4" key="1">
    <citation type="submission" date="2020-07" db="EMBL/GenBank/DDBJ databases">
        <title>Exploring microbial biodiversity for novel pathways involved in the catabolism of aromatic compounds derived from lignin.</title>
        <authorList>
            <person name="Elkins J."/>
        </authorList>
    </citation>
    <scope>NUCLEOTIDE SEQUENCE [LARGE SCALE GENOMIC DNA]</scope>
    <source>
        <strain evidence="3 4">H2C3C</strain>
    </source>
</reference>
<dbReference type="AlphaFoldDB" id="A0A7Z0BA11"/>
<gene>
    <name evidence="3" type="ORF">GGD40_005419</name>
</gene>
<dbReference type="Proteomes" id="UP000540929">
    <property type="component" value="Unassembled WGS sequence"/>
</dbReference>
<feature type="domain" description="Acyltransferase 3" evidence="2">
    <location>
        <begin position="23"/>
        <end position="226"/>
    </location>
</feature>
<feature type="transmembrane region" description="Helical" evidence="1">
    <location>
        <begin position="177"/>
        <end position="197"/>
    </location>
</feature>
<dbReference type="EMBL" id="JACCAS010000002">
    <property type="protein sequence ID" value="NYH25848.1"/>
    <property type="molecule type" value="Genomic_DNA"/>
</dbReference>
<protein>
    <submittedName>
        <fullName evidence="3">Peptidoglycan/LPS O-acetylase OafA/YrhL</fullName>
    </submittedName>
</protein>
<feature type="transmembrane region" description="Helical" evidence="1">
    <location>
        <begin position="152"/>
        <end position="170"/>
    </location>
</feature>
<dbReference type="InterPro" id="IPR050879">
    <property type="entry name" value="Acyltransferase_3"/>
</dbReference>
<comment type="caution">
    <text evidence="3">The sequence shown here is derived from an EMBL/GenBank/DDBJ whole genome shotgun (WGS) entry which is preliminary data.</text>
</comment>
<feature type="transmembrane region" description="Helical" evidence="1">
    <location>
        <begin position="203"/>
        <end position="221"/>
    </location>
</feature>
<dbReference type="Pfam" id="PF01757">
    <property type="entry name" value="Acyl_transf_3"/>
    <property type="match status" value="1"/>
</dbReference>
<dbReference type="InterPro" id="IPR002656">
    <property type="entry name" value="Acyl_transf_3_dom"/>
</dbReference>
<accession>A0A7Z0BA11</accession>
<dbReference type="PANTHER" id="PTHR23028">
    <property type="entry name" value="ACETYLTRANSFERASE"/>
    <property type="match status" value="1"/>
</dbReference>
<keyword evidence="1" id="KW-0472">Membrane</keyword>
<evidence type="ECO:0000313" key="3">
    <source>
        <dbReference type="EMBL" id="NYH25848.1"/>
    </source>
</evidence>
<dbReference type="GO" id="GO:0016747">
    <property type="term" value="F:acyltransferase activity, transferring groups other than amino-acyl groups"/>
    <property type="evidence" value="ECO:0007669"/>
    <property type="project" value="InterPro"/>
</dbReference>